<accession>A0A139ARV8</accession>
<evidence type="ECO:0000313" key="3">
    <source>
        <dbReference type="Proteomes" id="UP000070544"/>
    </source>
</evidence>
<reference evidence="2 3" key="1">
    <citation type="journal article" date="2015" name="Genome Biol. Evol.">
        <title>Phylogenomic analyses indicate that early fungi evolved digesting cell walls of algal ancestors of land plants.</title>
        <authorList>
            <person name="Chang Y."/>
            <person name="Wang S."/>
            <person name="Sekimoto S."/>
            <person name="Aerts A.L."/>
            <person name="Choi C."/>
            <person name="Clum A."/>
            <person name="LaButti K.M."/>
            <person name="Lindquist E.A."/>
            <person name="Yee Ngan C."/>
            <person name="Ohm R.A."/>
            <person name="Salamov A.A."/>
            <person name="Grigoriev I.V."/>
            <person name="Spatafora J.W."/>
            <person name="Berbee M.L."/>
        </authorList>
    </citation>
    <scope>NUCLEOTIDE SEQUENCE [LARGE SCALE GENOMIC DNA]</scope>
    <source>
        <strain evidence="2 3">JEL478</strain>
    </source>
</reference>
<name>A0A139ARV8_GONPJ</name>
<evidence type="ECO:0000313" key="2">
    <source>
        <dbReference type="EMBL" id="KXS19481.1"/>
    </source>
</evidence>
<keyword evidence="3" id="KW-1185">Reference proteome</keyword>
<feature type="region of interest" description="Disordered" evidence="1">
    <location>
        <begin position="1"/>
        <end position="27"/>
    </location>
</feature>
<dbReference type="AlphaFoldDB" id="A0A139ARV8"/>
<evidence type="ECO:0000256" key="1">
    <source>
        <dbReference type="SAM" id="MobiDB-lite"/>
    </source>
</evidence>
<gene>
    <name evidence="2" type="ORF">M427DRAFT_132003</name>
</gene>
<organism evidence="2 3">
    <name type="scientific">Gonapodya prolifera (strain JEL478)</name>
    <name type="common">Monoblepharis prolifera</name>
    <dbReference type="NCBI Taxonomy" id="1344416"/>
    <lineage>
        <taxon>Eukaryota</taxon>
        <taxon>Fungi</taxon>
        <taxon>Fungi incertae sedis</taxon>
        <taxon>Chytridiomycota</taxon>
        <taxon>Chytridiomycota incertae sedis</taxon>
        <taxon>Monoblepharidomycetes</taxon>
        <taxon>Monoblepharidales</taxon>
        <taxon>Gonapodyaceae</taxon>
        <taxon>Gonapodya</taxon>
    </lineage>
</organism>
<proteinExistence type="predicted"/>
<sequence>MDRFVPALETSTHMPPPPPYDSQGPSNADYKRSFASFRISVGRSSEPKARFLSRLKQSKIYTIVDNIGSEYRFEFTKDASAIECASSVQTQLLARRVLVANHHVQVMLEAEAERARVLQKQLADNMATTAAVTSRTGTVPSDAVDTWLIIFKILQYKFDWARQPPH</sequence>
<dbReference type="EMBL" id="KQ965738">
    <property type="protein sequence ID" value="KXS19481.1"/>
    <property type="molecule type" value="Genomic_DNA"/>
</dbReference>
<protein>
    <submittedName>
        <fullName evidence="2">Uncharacterized protein</fullName>
    </submittedName>
</protein>
<dbReference type="Proteomes" id="UP000070544">
    <property type="component" value="Unassembled WGS sequence"/>
</dbReference>